<name>A0A8J3WFV1_PLARO</name>
<accession>A0A8J3WFV1</accession>
<feature type="compositionally biased region" description="Polar residues" evidence="1">
    <location>
        <begin position="138"/>
        <end position="148"/>
    </location>
</feature>
<gene>
    <name evidence="2" type="ORF">Pro02_62380</name>
</gene>
<feature type="region of interest" description="Disordered" evidence="1">
    <location>
        <begin position="218"/>
        <end position="291"/>
    </location>
</feature>
<comment type="caution">
    <text evidence="2">The sequence shown here is derived from an EMBL/GenBank/DDBJ whole genome shotgun (WGS) entry which is preliminary data.</text>
</comment>
<feature type="compositionally biased region" description="Basic and acidic residues" evidence="1">
    <location>
        <begin position="159"/>
        <end position="168"/>
    </location>
</feature>
<organism evidence="2 3">
    <name type="scientific">Planobispora rosea</name>
    <dbReference type="NCBI Taxonomy" id="35762"/>
    <lineage>
        <taxon>Bacteria</taxon>
        <taxon>Bacillati</taxon>
        <taxon>Actinomycetota</taxon>
        <taxon>Actinomycetes</taxon>
        <taxon>Streptosporangiales</taxon>
        <taxon>Streptosporangiaceae</taxon>
        <taxon>Planobispora</taxon>
    </lineage>
</organism>
<feature type="region of interest" description="Disordered" evidence="1">
    <location>
        <begin position="119"/>
        <end position="186"/>
    </location>
</feature>
<dbReference type="EMBL" id="BOOI01000068">
    <property type="protein sequence ID" value="GIH87830.1"/>
    <property type="molecule type" value="Genomic_DNA"/>
</dbReference>
<feature type="compositionally biased region" description="Polar residues" evidence="1">
    <location>
        <begin position="225"/>
        <end position="242"/>
    </location>
</feature>
<feature type="compositionally biased region" description="Low complexity" evidence="1">
    <location>
        <begin position="260"/>
        <end position="270"/>
    </location>
</feature>
<evidence type="ECO:0000313" key="2">
    <source>
        <dbReference type="EMBL" id="GIH87830.1"/>
    </source>
</evidence>
<dbReference type="RefSeq" id="WP_189243605.1">
    <property type="nucleotide sequence ID" value="NZ_BMQP01000045.1"/>
</dbReference>
<keyword evidence="3" id="KW-1185">Reference proteome</keyword>
<dbReference type="Proteomes" id="UP000655044">
    <property type="component" value="Unassembled WGS sequence"/>
</dbReference>
<dbReference type="AlphaFoldDB" id="A0A8J3WFV1"/>
<evidence type="ECO:0000313" key="3">
    <source>
        <dbReference type="Proteomes" id="UP000655044"/>
    </source>
</evidence>
<protein>
    <submittedName>
        <fullName evidence="2">Uncharacterized protein</fullName>
    </submittedName>
</protein>
<sequence length="407" mass="43729">MLLFEIAFAIAVIAGITRLARNANRPERLRRVPPPPRRRSSWLVKAWNASGAPRINGSTLGDASAELTGKAVGATARGGAWLTGRASRATARHVRRVGQAASQRAQLRWQVRMDGEDAPGGMWWRLQPAPESQDAPHDQSQNQTSAETEVQPGRRWRVLRFDRRRQDTDEPTPQTPESAAPERHPCTRCHSTTELTRFSQRRGRWLCHGCLRALEPLPGAEPTGAPSSSAPPNGRPASQPNAQDVLRAVPHPLPRPTGRSTSDTTSTSTDPVPGAPGAFAKGPTMTQTAGTVTSVAPPADWIQIIARITEHAPADDTELLQLMAGEVAGVCGYADALGALHETCVNTVGLDPSSVQGLAEYSASATELAARMVEAHKQFLTVYAEVMEAVARGVVLPYQGRWFTGAA</sequence>
<proteinExistence type="predicted"/>
<evidence type="ECO:0000256" key="1">
    <source>
        <dbReference type="SAM" id="MobiDB-lite"/>
    </source>
</evidence>
<reference evidence="2" key="1">
    <citation type="submission" date="2021-01" db="EMBL/GenBank/DDBJ databases">
        <title>Whole genome shotgun sequence of Planobispora rosea NBRC 15558.</title>
        <authorList>
            <person name="Komaki H."/>
            <person name="Tamura T."/>
        </authorList>
    </citation>
    <scope>NUCLEOTIDE SEQUENCE</scope>
    <source>
        <strain evidence="2">NBRC 15558</strain>
    </source>
</reference>